<sequence length="107" mass="11682">MLDAQFKDPQSTPGDGATVVVLIRIPCTGIGSKRLRDTTFAGLPPSINWVRCIDKDNIGGAGSKHPPNARFHRGIGDNRYRIPTYPARQSGSQTQAAASRLNDPRRR</sequence>
<feature type="region of interest" description="Disordered" evidence="1">
    <location>
        <begin position="58"/>
        <end position="107"/>
    </location>
</feature>
<evidence type="ECO:0000313" key="3">
    <source>
        <dbReference type="Proteomes" id="UP000193781"/>
    </source>
</evidence>
<gene>
    <name evidence="2" type="ORF">AWC17_19505</name>
</gene>
<feature type="compositionally biased region" description="Polar residues" evidence="1">
    <location>
        <begin position="87"/>
        <end position="97"/>
    </location>
</feature>
<proteinExistence type="predicted"/>
<organism evidence="2 3">
    <name type="scientific">Mycobacterium nebraskense</name>
    <dbReference type="NCBI Taxonomy" id="244292"/>
    <lineage>
        <taxon>Bacteria</taxon>
        <taxon>Bacillati</taxon>
        <taxon>Actinomycetota</taxon>
        <taxon>Actinomycetes</taxon>
        <taxon>Mycobacteriales</taxon>
        <taxon>Mycobacteriaceae</taxon>
        <taxon>Mycobacterium</taxon>
    </lineage>
</organism>
<evidence type="ECO:0000313" key="2">
    <source>
        <dbReference type="EMBL" id="ORW14578.1"/>
    </source>
</evidence>
<comment type="caution">
    <text evidence="2">The sequence shown here is derived from an EMBL/GenBank/DDBJ whole genome shotgun (WGS) entry which is preliminary data.</text>
</comment>
<reference evidence="2 3" key="1">
    <citation type="submission" date="2016-01" db="EMBL/GenBank/DDBJ databases">
        <title>The new phylogeny of the genus Mycobacterium.</title>
        <authorList>
            <person name="Tarcisio F."/>
            <person name="Conor M."/>
            <person name="Antonella G."/>
            <person name="Elisabetta G."/>
            <person name="Giulia F.S."/>
            <person name="Sara T."/>
            <person name="Anna F."/>
            <person name="Clotilde B."/>
            <person name="Roberto B."/>
            <person name="Veronica D.S."/>
            <person name="Fabio R."/>
            <person name="Monica P."/>
            <person name="Olivier J."/>
            <person name="Enrico T."/>
            <person name="Nicola S."/>
        </authorList>
    </citation>
    <scope>NUCLEOTIDE SEQUENCE [LARGE SCALE GENOMIC DNA]</scope>
    <source>
        <strain evidence="2 3">DSM 44803</strain>
    </source>
</reference>
<accession>A0A1X1YTY7</accession>
<dbReference type="EMBL" id="LQPH01000180">
    <property type="protein sequence ID" value="ORW14578.1"/>
    <property type="molecule type" value="Genomic_DNA"/>
</dbReference>
<protein>
    <submittedName>
        <fullName evidence="2">Uncharacterized protein</fullName>
    </submittedName>
</protein>
<dbReference type="AlphaFoldDB" id="A0A1X1YTY7"/>
<name>A0A1X1YTY7_9MYCO</name>
<dbReference type="Proteomes" id="UP000193781">
    <property type="component" value="Unassembled WGS sequence"/>
</dbReference>
<keyword evidence="3" id="KW-1185">Reference proteome</keyword>
<evidence type="ECO:0000256" key="1">
    <source>
        <dbReference type="SAM" id="MobiDB-lite"/>
    </source>
</evidence>